<feature type="compositionally biased region" description="Basic and acidic residues" evidence="4">
    <location>
        <begin position="179"/>
        <end position="191"/>
    </location>
</feature>
<dbReference type="Gene3D" id="2.40.70.10">
    <property type="entry name" value="Acid Proteases"/>
    <property type="match status" value="2"/>
</dbReference>
<sequence>MSPVKSLRFAAAIASSAVSFACAAVLDLPIIIYNGYDMVELDVGTPAHTYRFMFDTGSASTWIVDKECAESCPNISGFDRSPGYDVTSSSSGNLTDQDASIDYLGGRVAGVTAIDTFRFGTLSWSQPFIAANESNWAAQPNHGFMGLAFGSIAVGGATPVFERLMASGKLDRPRFGLYYDQDKSDSPEGGHSKGRLTLGGSREEEYVEGEMATIQLTQRSGDYDVWRSVLHSVSGSFTTENGTKAEAQTDLFAASVVFDTGASHISLPPDSIEAVYASIGMNWTALIGGEHIPLCTEFNDTWSISFEVGFYGATKTITLTGDQLALPGFANREDACWPPFDNQGSAGFALIGKRLLRRFYTIWDHGAFPVPGQYTEPTLSFGKLKSQK</sequence>
<dbReference type="PROSITE" id="PS51767">
    <property type="entry name" value="PEPTIDASE_A1"/>
    <property type="match status" value="1"/>
</dbReference>
<dbReference type="InterPro" id="IPR034164">
    <property type="entry name" value="Pepsin-like_dom"/>
</dbReference>
<dbReference type="PROSITE" id="PS51257">
    <property type="entry name" value="PROKAR_LIPOPROTEIN"/>
    <property type="match status" value="1"/>
</dbReference>
<dbReference type="EMBL" id="JAUDZG010000006">
    <property type="protein sequence ID" value="KAK3303861.1"/>
    <property type="molecule type" value="Genomic_DNA"/>
</dbReference>
<evidence type="ECO:0000256" key="1">
    <source>
        <dbReference type="ARBA" id="ARBA00007447"/>
    </source>
</evidence>
<dbReference type="InterPro" id="IPR001969">
    <property type="entry name" value="Aspartic_peptidase_AS"/>
</dbReference>
<dbReference type="GeneID" id="87883994"/>
<dbReference type="GO" id="GO:0004190">
    <property type="term" value="F:aspartic-type endopeptidase activity"/>
    <property type="evidence" value="ECO:0007669"/>
    <property type="project" value="UniProtKB-KW"/>
</dbReference>
<dbReference type="PANTHER" id="PTHR47966">
    <property type="entry name" value="BETA-SITE APP-CLEAVING ENZYME, ISOFORM A-RELATED"/>
    <property type="match status" value="1"/>
</dbReference>
<evidence type="ECO:0000256" key="2">
    <source>
        <dbReference type="ARBA" id="ARBA00022750"/>
    </source>
</evidence>
<dbReference type="InterPro" id="IPR001461">
    <property type="entry name" value="Aspartic_peptidase_A1"/>
</dbReference>
<dbReference type="CDD" id="cd05471">
    <property type="entry name" value="pepsin_like"/>
    <property type="match status" value="1"/>
</dbReference>
<feature type="region of interest" description="Disordered" evidence="4">
    <location>
        <begin position="179"/>
        <end position="201"/>
    </location>
</feature>
<accession>A0AAJ0GPU4</accession>
<evidence type="ECO:0000313" key="6">
    <source>
        <dbReference type="EMBL" id="KAK3303861.1"/>
    </source>
</evidence>
<evidence type="ECO:0000313" key="7">
    <source>
        <dbReference type="Proteomes" id="UP001273166"/>
    </source>
</evidence>
<dbReference type="Proteomes" id="UP001273166">
    <property type="component" value="Unassembled WGS sequence"/>
</dbReference>
<feature type="domain" description="Peptidase A1" evidence="5">
    <location>
        <begin position="37"/>
        <end position="382"/>
    </location>
</feature>
<dbReference type="PROSITE" id="PS00141">
    <property type="entry name" value="ASP_PROTEASE"/>
    <property type="match status" value="1"/>
</dbReference>
<dbReference type="RefSeq" id="XP_062719641.1">
    <property type="nucleotide sequence ID" value="XM_062865165.1"/>
</dbReference>
<protein>
    <submittedName>
        <fullName evidence="6">Aspartic peptidase domain-containing protein</fullName>
    </submittedName>
</protein>
<name>A0AAJ0GPU4_9PEZI</name>
<dbReference type="PANTHER" id="PTHR47966:SF68">
    <property type="entry name" value="PEPTIDASE A1 DOMAIN-CONTAINING PROTEIN"/>
    <property type="match status" value="1"/>
</dbReference>
<dbReference type="GO" id="GO:0006508">
    <property type="term" value="P:proteolysis"/>
    <property type="evidence" value="ECO:0007669"/>
    <property type="project" value="UniProtKB-KW"/>
</dbReference>
<evidence type="ECO:0000256" key="4">
    <source>
        <dbReference type="SAM" id="MobiDB-lite"/>
    </source>
</evidence>
<dbReference type="InterPro" id="IPR033121">
    <property type="entry name" value="PEPTIDASE_A1"/>
</dbReference>
<gene>
    <name evidence="6" type="ORF">B0T15DRAFT_402489</name>
</gene>
<evidence type="ECO:0000259" key="5">
    <source>
        <dbReference type="PROSITE" id="PS51767"/>
    </source>
</evidence>
<dbReference type="InterPro" id="IPR021109">
    <property type="entry name" value="Peptidase_aspartic_dom_sf"/>
</dbReference>
<proteinExistence type="inferred from homology"/>
<reference evidence="6" key="2">
    <citation type="submission" date="2023-06" db="EMBL/GenBank/DDBJ databases">
        <authorList>
            <consortium name="Lawrence Berkeley National Laboratory"/>
            <person name="Mondo S.J."/>
            <person name="Hensen N."/>
            <person name="Bonometti L."/>
            <person name="Westerberg I."/>
            <person name="Brannstrom I.O."/>
            <person name="Guillou S."/>
            <person name="Cros-Aarteil S."/>
            <person name="Calhoun S."/>
            <person name="Haridas S."/>
            <person name="Kuo A."/>
            <person name="Pangilinan J."/>
            <person name="Riley R."/>
            <person name="Labutti K."/>
            <person name="Andreopoulos B."/>
            <person name="Lipzen A."/>
            <person name="Chen C."/>
            <person name="Yanf M."/>
            <person name="Daum C."/>
            <person name="Ng V."/>
            <person name="Clum A."/>
            <person name="Steindorff A."/>
            <person name="Ohm R."/>
            <person name="Martin F."/>
            <person name="Silar P."/>
            <person name="Natvig D."/>
            <person name="Lalanne C."/>
            <person name="Gautier V."/>
            <person name="Ament-Velasquez S.L."/>
            <person name="Kruys A."/>
            <person name="Hutchinson M.I."/>
            <person name="Powell A.J."/>
            <person name="Barry K."/>
            <person name="Miller A.N."/>
            <person name="Grigoriev I.V."/>
            <person name="Debuchy R."/>
            <person name="Gladieux P."/>
            <person name="Thoren M.H."/>
            <person name="Johannesson H."/>
        </authorList>
    </citation>
    <scope>NUCLEOTIDE SEQUENCE</scope>
    <source>
        <strain evidence="6">CBS 333.67</strain>
    </source>
</reference>
<comment type="similarity">
    <text evidence="1 3">Belongs to the peptidase A1 family.</text>
</comment>
<dbReference type="SUPFAM" id="SSF50630">
    <property type="entry name" value="Acid proteases"/>
    <property type="match status" value="1"/>
</dbReference>
<reference evidence="6" key="1">
    <citation type="journal article" date="2023" name="Mol. Phylogenet. Evol.">
        <title>Genome-scale phylogeny and comparative genomics of the fungal order Sordariales.</title>
        <authorList>
            <person name="Hensen N."/>
            <person name="Bonometti L."/>
            <person name="Westerberg I."/>
            <person name="Brannstrom I.O."/>
            <person name="Guillou S."/>
            <person name="Cros-Aarteil S."/>
            <person name="Calhoun S."/>
            <person name="Haridas S."/>
            <person name="Kuo A."/>
            <person name="Mondo S."/>
            <person name="Pangilinan J."/>
            <person name="Riley R."/>
            <person name="LaButti K."/>
            <person name="Andreopoulos B."/>
            <person name="Lipzen A."/>
            <person name="Chen C."/>
            <person name="Yan M."/>
            <person name="Daum C."/>
            <person name="Ng V."/>
            <person name="Clum A."/>
            <person name="Steindorff A."/>
            <person name="Ohm R.A."/>
            <person name="Martin F."/>
            <person name="Silar P."/>
            <person name="Natvig D.O."/>
            <person name="Lalanne C."/>
            <person name="Gautier V."/>
            <person name="Ament-Velasquez S.L."/>
            <person name="Kruys A."/>
            <person name="Hutchinson M.I."/>
            <person name="Powell A.J."/>
            <person name="Barry K."/>
            <person name="Miller A.N."/>
            <person name="Grigoriev I.V."/>
            <person name="Debuchy R."/>
            <person name="Gladieux P."/>
            <person name="Hiltunen Thoren M."/>
            <person name="Johannesson H."/>
        </authorList>
    </citation>
    <scope>NUCLEOTIDE SEQUENCE</scope>
    <source>
        <strain evidence="6">CBS 333.67</strain>
    </source>
</reference>
<keyword evidence="7" id="KW-1185">Reference proteome</keyword>
<evidence type="ECO:0000256" key="3">
    <source>
        <dbReference type="RuleBase" id="RU000454"/>
    </source>
</evidence>
<dbReference type="AlphaFoldDB" id="A0AAJ0GPU4"/>
<dbReference type="Pfam" id="PF00026">
    <property type="entry name" value="Asp"/>
    <property type="match status" value="1"/>
</dbReference>
<dbReference type="PRINTS" id="PR00792">
    <property type="entry name" value="PEPSIN"/>
</dbReference>
<keyword evidence="2 3" id="KW-0064">Aspartyl protease</keyword>
<comment type="caution">
    <text evidence="6">The sequence shown here is derived from an EMBL/GenBank/DDBJ whole genome shotgun (WGS) entry which is preliminary data.</text>
</comment>
<keyword evidence="3" id="KW-0645">Protease</keyword>
<dbReference type="GO" id="GO:0000324">
    <property type="term" value="C:fungal-type vacuole"/>
    <property type="evidence" value="ECO:0007669"/>
    <property type="project" value="TreeGrafter"/>
</dbReference>
<keyword evidence="3" id="KW-0378">Hydrolase</keyword>
<organism evidence="6 7">
    <name type="scientific">Chaetomium strumarium</name>
    <dbReference type="NCBI Taxonomy" id="1170767"/>
    <lineage>
        <taxon>Eukaryota</taxon>
        <taxon>Fungi</taxon>
        <taxon>Dikarya</taxon>
        <taxon>Ascomycota</taxon>
        <taxon>Pezizomycotina</taxon>
        <taxon>Sordariomycetes</taxon>
        <taxon>Sordariomycetidae</taxon>
        <taxon>Sordariales</taxon>
        <taxon>Chaetomiaceae</taxon>
        <taxon>Chaetomium</taxon>
    </lineage>
</organism>